<dbReference type="Gene3D" id="3.10.28.10">
    <property type="entry name" value="Homing endonucleases"/>
    <property type="match status" value="2"/>
</dbReference>
<dbReference type="PANTHER" id="PTHR36181:SF1">
    <property type="entry name" value="LAGLIDADG ENDONUCLEASE"/>
    <property type="match status" value="1"/>
</dbReference>
<name>W6YR39_COCMI</name>
<feature type="chain" id="PRO_5004886652" description="Homing endonuclease LAGLIDADG domain-containing protein" evidence="1">
    <location>
        <begin position="19"/>
        <end position="309"/>
    </location>
</feature>
<dbReference type="eggNOG" id="ENOG502RYYK">
    <property type="taxonomic scope" value="Eukaryota"/>
</dbReference>
<feature type="domain" description="Homing endonuclease LAGLIDADG" evidence="2">
    <location>
        <begin position="209"/>
        <end position="307"/>
    </location>
</feature>
<feature type="signal peptide" evidence="1">
    <location>
        <begin position="1"/>
        <end position="18"/>
    </location>
</feature>
<dbReference type="PANTHER" id="PTHR36181">
    <property type="entry name" value="INTRON-ENCODED ENDONUCLEASE AI3-RELATED"/>
    <property type="match status" value="1"/>
</dbReference>
<evidence type="ECO:0000313" key="4">
    <source>
        <dbReference type="Proteomes" id="UP000054032"/>
    </source>
</evidence>
<evidence type="ECO:0000256" key="1">
    <source>
        <dbReference type="SAM" id="SignalP"/>
    </source>
</evidence>
<organism evidence="3 4">
    <name type="scientific">Bipolaris oryzae ATCC 44560</name>
    <dbReference type="NCBI Taxonomy" id="930090"/>
    <lineage>
        <taxon>Eukaryota</taxon>
        <taxon>Fungi</taxon>
        <taxon>Dikarya</taxon>
        <taxon>Ascomycota</taxon>
        <taxon>Pezizomycotina</taxon>
        <taxon>Dothideomycetes</taxon>
        <taxon>Pleosporomycetidae</taxon>
        <taxon>Pleosporales</taxon>
        <taxon>Pleosporineae</taxon>
        <taxon>Pleosporaceae</taxon>
        <taxon>Bipolaris</taxon>
    </lineage>
</organism>
<dbReference type="HOGENOM" id="CLU_071758_0_0_1"/>
<proteinExistence type="predicted"/>
<dbReference type="EMBL" id="KI964214">
    <property type="protein sequence ID" value="EUC39978.1"/>
    <property type="molecule type" value="Genomic_DNA"/>
</dbReference>
<sequence length="309" mass="34877">LSLPVLAGKLILPALNLAVFWEPLYINISQSVGNLLSLNFLENLRGHTPKYFGCSLETLTFPLCATFRSIHTGNHNKNLNKSLFSYYFTGLIEGDGTIITPKTLRSPKGKLNYPSIQIVFHLKDLPLALLIQKELGVGSLSRKKGVDAYILTINSYDGILFVISLINGNMRTPKIHSLNALIDFLNENKGVSIEKYSISKEPLDSNPWLSGFIEADASFQLRTTLSGKYPKLECKLEISQRRLDHKGFDNLEFLTYIAEFLDTEVKKIRSDKPNPEYRVRTTNLKGNIHAKNYLLKYPLFGTKHLDSLD</sequence>
<dbReference type="GeneID" id="19119530"/>
<evidence type="ECO:0000259" key="2">
    <source>
        <dbReference type="Pfam" id="PF00961"/>
    </source>
</evidence>
<dbReference type="Proteomes" id="UP000054032">
    <property type="component" value="Unassembled WGS sequence"/>
</dbReference>
<feature type="domain" description="Homing endonuclease LAGLIDADG" evidence="2">
    <location>
        <begin position="89"/>
        <end position="181"/>
    </location>
</feature>
<dbReference type="KEGG" id="bor:COCMIDRAFT_109993"/>
<feature type="non-terminal residue" evidence="3">
    <location>
        <position position="1"/>
    </location>
</feature>
<reference evidence="3 4" key="1">
    <citation type="journal article" date="2013" name="PLoS Genet.">
        <title>Comparative genome structure, secondary metabolite, and effector coding capacity across Cochliobolus pathogens.</title>
        <authorList>
            <person name="Condon B.J."/>
            <person name="Leng Y."/>
            <person name="Wu D."/>
            <person name="Bushley K.E."/>
            <person name="Ohm R.A."/>
            <person name="Otillar R."/>
            <person name="Martin J."/>
            <person name="Schackwitz W."/>
            <person name="Grimwood J."/>
            <person name="MohdZainudin N."/>
            <person name="Xue C."/>
            <person name="Wang R."/>
            <person name="Manning V.A."/>
            <person name="Dhillon B."/>
            <person name="Tu Z.J."/>
            <person name="Steffenson B.J."/>
            <person name="Salamov A."/>
            <person name="Sun H."/>
            <person name="Lowry S."/>
            <person name="LaButti K."/>
            <person name="Han J."/>
            <person name="Copeland A."/>
            <person name="Lindquist E."/>
            <person name="Barry K."/>
            <person name="Schmutz J."/>
            <person name="Baker S.E."/>
            <person name="Ciuffetti L.M."/>
            <person name="Grigoriev I.V."/>
            <person name="Zhong S."/>
            <person name="Turgeon B.G."/>
        </authorList>
    </citation>
    <scope>NUCLEOTIDE SEQUENCE [LARGE SCALE GENOMIC DNA]</scope>
    <source>
        <strain evidence="3 4">ATCC 44560</strain>
    </source>
</reference>
<dbReference type="AlphaFoldDB" id="W6YR39"/>
<dbReference type="GO" id="GO:0005739">
    <property type="term" value="C:mitochondrion"/>
    <property type="evidence" value="ECO:0007669"/>
    <property type="project" value="UniProtKB-ARBA"/>
</dbReference>
<dbReference type="InterPro" id="IPR051289">
    <property type="entry name" value="LAGLIDADG_Endonuclease"/>
</dbReference>
<dbReference type="GO" id="GO:0004519">
    <property type="term" value="F:endonuclease activity"/>
    <property type="evidence" value="ECO:0007669"/>
    <property type="project" value="InterPro"/>
</dbReference>
<dbReference type="OrthoDB" id="5405897at2759"/>
<dbReference type="InterPro" id="IPR027434">
    <property type="entry name" value="Homing_endonucl"/>
</dbReference>
<dbReference type="RefSeq" id="XP_007693508.1">
    <property type="nucleotide sequence ID" value="XM_007695318.1"/>
</dbReference>
<gene>
    <name evidence="3" type="ORF">COCMIDRAFT_109993</name>
</gene>
<dbReference type="InterPro" id="IPR004860">
    <property type="entry name" value="LAGLIDADG_dom"/>
</dbReference>
<dbReference type="SUPFAM" id="SSF55608">
    <property type="entry name" value="Homing endonucleases"/>
    <property type="match status" value="2"/>
</dbReference>
<protein>
    <recommendedName>
        <fullName evidence="2">Homing endonuclease LAGLIDADG domain-containing protein</fullName>
    </recommendedName>
</protein>
<accession>W6YR39</accession>
<dbReference type="Pfam" id="PF00961">
    <property type="entry name" value="LAGLIDADG_1"/>
    <property type="match status" value="2"/>
</dbReference>
<evidence type="ECO:0000313" key="3">
    <source>
        <dbReference type="EMBL" id="EUC39978.1"/>
    </source>
</evidence>
<dbReference type="FunFam" id="3.10.28.10:FF:000007">
    <property type="entry name" value="Intron-encoded DNA endonuclease aI3"/>
    <property type="match status" value="1"/>
</dbReference>
<keyword evidence="1" id="KW-0732">Signal</keyword>
<keyword evidence="4" id="KW-1185">Reference proteome</keyword>